<dbReference type="GO" id="GO:0015244">
    <property type="term" value="F:fluconazole transmembrane transporter activity"/>
    <property type="evidence" value="ECO:0007669"/>
    <property type="project" value="TreeGrafter"/>
</dbReference>
<comment type="subcellular location">
    <subcellularLocation>
        <location evidence="1">Membrane</location>
        <topology evidence="1">Multi-pass membrane protein</topology>
    </subcellularLocation>
</comment>
<dbReference type="InterPro" id="IPR011701">
    <property type="entry name" value="MFS"/>
</dbReference>
<evidence type="ECO:0000256" key="4">
    <source>
        <dbReference type="ARBA" id="ARBA00023136"/>
    </source>
</evidence>
<feature type="domain" description="Major facilitator superfamily (MFS) profile" evidence="7">
    <location>
        <begin position="122"/>
        <end position="563"/>
    </location>
</feature>
<evidence type="ECO:0000256" key="1">
    <source>
        <dbReference type="ARBA" id="ARBA00004141"/>
    </source>
</evidence>
<dbReference type="InterPro" id="IPR036259">
    <property type="entry name" value="MFS_trans_sf"/>
</dbReference>
<feature type="transmembrane region" description="Helical" evidence="6">
    <location>
        <begin position="249"/>
        <end position="272"/>
    </location>
</feature>
<dbReference type="AlphaFoldDB" id="A0A5N7A9I1"/>
<feature type="transmembrane region" description="Helical" evidence="6">
    <location>
        <begin position="155"/>
        <end position="176"/>
    </location>
</feature>
<feature type="transmembrane region" description="Helical" evidence="6">
    <location>
        <begin position="356"/>
        <end position="375"/>
    </location>
</feature>
<reference evidence="8 9" key="1">
    <citation type="submission" date="2019-04" db="EMBL/GenBank/DDBJ databases">
        <title>Friends and foes A comparative genomics studyof 23 Aspergillus species from section Flavi.</title>
        <authorList>
            <consortium name="DOE Joint Genome Institute"/>
            <person name="Kjaerbolling I."/>
            <person name="Vesth T."/>
            <person name="Frisvad J.C."/>
            <person name="Nybo J.L."/>
            <person name="Theobald S."/>
            <person name="Kildgaard S."/>
            <person name="Isbrandt T."/>
            <person name="Kuo A."/>
            <person name="Sato A."/>
            <person name="Lyhne E.K."/>
            <person name="Kogle M.E."/>
            <person name="Wiebenga A."/>
            <person name="Kun R.S."/>
            <person name="Lubbers R.J."/>
            <person name="Makela M.R."/>
            <person name="Barry K."/>
            <person name="Chovatia M."/>
            <person name="Clum A."/>
            <person name="Daum C."/>
            <person name="Haridas S."/>
            <person name="He G."/>
            <person name="LaButti K."/>
            <person name="Lipzen A."/>
            <person name="Mondo S."/>
            <person name="Riley R."/>
            <person name="Salamov A."/>
            <person name="Simmons B.A."/>
            <person name="Magnuson J.K."/>
            <person name="Henrissat B."/>
            <person name="Mortensen U.H."/>
            <person name="Larsen T.O."/>
            <person name="Devries R.P."/>
            <person name="Grigoriev I.V."/>
            <person name="Machida M."/>
            <person name="Baker S.E."/>
            <person name="Andersen M.R."/>
        </authorList>
    </citation>
    <scope>NUCLEOTIDE SEQUENCE [LARGE SCALE GENOMIC DNA]</scope>
    <source>
        <strain evidence="8 9">CBS 763.97</strain>
    </source>
</reference>
<dbReference type="Gene3D" id="1.20.1250.20">
    <property type="entry name" value="MFS general substrate transporter like domains"/>
    <property type="match status" value="1"/>
</dbReference>
<dbReference type="SUPFAM" id="SSF103473">
    <property type="entry name" value="MFS general substrate transporter"/>
    <property type="match status" value="1"/>
</dbReference>
<dbReference type="Pfam" id="PF07690">
    <property type="entry name" value="MFS_1"/>
    <property type="match status" value="1"/>
</dbReference>
<dbReference type="GO" id="GO:1990961">
    <property type="term" value="P:xenobiotic detoxification by transmembrane export across the plasma membrane"/>
    <property type="evidence" value="ECO:0007669"/>
    <property type="project" value="TreeGrafter"/>
</dbReference>
<evidence type="ECO:0000256" key="2">
    <source>
        <dbReference type="ARBA" id="ARBA00022692"/>
    </source>
</evidence>
<feature type="transmembrane region" description="Helical" evidence="6">
    <location>
        <begin position="499"/>
        <end position="517"/>
    </location>
</feature>
<evidence type="ECO:0000313" key="9">
    <source>
        <dbReference type="Proteomes" id="UP000326268"/>
    </source>
</evidence>
<dbReference type="PANTHER" id="PTHR23502:SF23">
    <property type="entry name" value="FLUCONAZOLE RESISTANCE PROTEIN 1"/>
    <property type="match status" value="1"/>
</dbReference>
<dbReference type="PANTHER" id="PTHR23502">
    <property type="entry name" value="MAJOR FACILITATOR SUPERFAMILY"/>
    <property type="match status" value="1"/>
</dbReference>
<name>A0A5N7A9I1_9EURO</name>
<feature type="transmembrane region" description="Helical" evidence="6">
    <location>
        <begin position="435"/>
        <end position="454"/>
    </location>
</feature>
<keyword evidence="9" id="KW-1185">Reference proteome</keyword>
<dbReference type="PROSITE" id="PS50850">
    <property type="entry name" value="MFS"/>
    <property type="match status" value="1"/>
</dbReference>
<organism evidence="8 9">
    <name type="scientific">Aspergillus caelatus</name>
    <dbReference type="NCBI Taxonomy" id="61420"/>
    <lineage>
        <taxon>Eukaryota</taxon>
        <taxon>Fungi</taxon>
        <taxon>Dikarya</taxon>
        <taxon>Ascomycota</taxon>
        <taxon>Pezizomycotina</taxon>
        <taxon>Eurotiomycetes</taxon>
        <taxon>Eurotiomycetidae</taxon>
        <taxon>Eurotiales</taxon>
        <taxon>Aspergillaceae</taxon>
        <taxon>Aspergillus</taxon>
        <taxon>Aspergillus subgen. Circumdati</taxon>
    </lineage>
</organism>
<dbReference type="GO" id="GO:0005886">
    <property type="term" value="C:plasma membrane"/>
    <property type="evidence" value="ECO:0007669"/>
    <property type="project" value="TreeGrafter"/>
</dbReference>
<dbReference type="EMBL" id="ML737612">
    <property type="protein sequence ID" value="KAE8366504.1"/>
    <property type="molecule type" value="Genomic_DNA"/>
</dbReference>
<evidence type="ECO:0000256" key="6">
    <source>
        <dbReference type="SAM" id="Phobius"/>
    </source>
</evidence>
<proteinExistence type="predicted"/>
<dbReference type="InterPro" id="IPR020846">
    <property type="entry name" value="MFS_dom"/>
</dbReference>
<feature type="transmembrane region" description="Helical" evidence="6">
    <location>
        <begin position="284"/>
        <end position="308"/>
    </location>
</feature>
<keyword evidence="4 6" id="KW-0472">Membrane</keyword>
<feature type="transmembrane region" description="Helical" evidence="6">
    <location>
        <begin position="126"/>
        <end position="143"/>
    </location>
</feature>
<feature type="compositionally biased region" description="Basic and acidic residues" evidence="5">
    <location>
        <begin position="60"/>
        <end position="76"/>
    </location>
</feature>
<dbReference type="RefSeq" id="XP_031929585.1">
    <property type="nucleotide sequence ID" value="XM_032070129.1"/>
</dbReference>
<evidence type="ECO:0000256" key="5">
    <source>
        <dbReference type="SAM" id="MobiDB-lite"/>
    </source>
</evidence>
<feature type="transmembrane region" description="Helical" evidence="6">
    <location>
        <begin position="395"/>
        <end position="414"/>
    </location>
</feature>
<evidence type="ECO:0000256" key="3">
    <source>
        <dbReference type="ARBA" id="ARBA00022989"/>
    </source>
</evidence>
<evidence type="ECO:0000313" key="8">
    <source>
        <dbReference type="EMBL" id="KAE8366504.1"/>
    </source>
</evidence>
<feature type="region of interest" description="Disordered" evidence="5">
    <location>
        <begin position="44"/>
        <end position="85"/>
    </location>
</feature>
<dbReference type="Proteomes" id="UP000326268">
    <property type="component" value="Unassembled WGS sequence"/>
</dbReference>
<dbReference type="GeneID" id="43654575"/>
<keyword evidence="2 6" id="KW-0812">Transmembrane</keyword>
<protein>
    <submittedName>
        <fullName evidence="8">Major facilitator superfamily domain-containing protein</fullName>
    </submittedName>
</protein>
<feature type="transmembrane region" description="Helical" evidence="6">
    <location>
        <begin position="529"/>
        <end position="550"/>
    </location>
</feature>
<evidence type="ECO:0000259" key="7">
    <source>
        <dbReference type="PROSITE" id="PS50850"/>
    </source>
</evidence>
<feature type="transmembrane region" description="Helical" evidence="6">
    <location>
        <begin position="219"/>
        <end position="237"/>
    </location>
</feature>
<feature type="transmembrane region" description="Helical" evidence="6">
    <location>
        <begin position="460"/>
        <end position="487"/>
    </location>
</feature>
<dbReference type="CDD" id="cd17323">
    <property type="entry name" value="MFS_Tpo1_MDR_like"/>
    <property type="match status" value="1"/>
</dbReference>
<dbReference type="FunFam" id="1.20.1250.20:FF:000011">
    <property type="entry name" value="MFS multidrug transporter, putative"/>
    <property type="match status" value="1"/>
</dbReference>
<keyword evidence="3 6" id="KW-1133">Transmembrane helix</keyword>
<feature type="transmembrane region" description="Helical" evidence="6">
    <location>
        <begin position="188"/>
        <end position="207"/>
    </location>
</feature>
<sequence>MDSLFRDTTLYTLLHLIWPSTQWHPWDEQWISYQQDQLMRSGGEGFGYPNRSSMSPNNSKHHDIEKAGQGVDRPEQSTEPFNAFSQPLDHEKLEEKAIIVDWIPHNDLENPQNWPLWKKLLTACQIYVYTFAVYMGGAIFAASEGGIRDEFGVSHIVSGLGFALYLIGYGVGPLVFSPISEIPSVGRNPPYIVSLIIFVILCVPTAMTKNYAGLLVLRFLLGFFGSPCLATGGATLGDMFPLPKLPFAMMFWAFSMTTGPAVAPIIGGFSVVVKGWRWTSWEVLWLAGPVCVFMLLFLPETSAATILYRRAKRIRAHLNSDKYHSQGELDQKKTKVRDIAFEALVRPWELMCLDPVILYVDVYSSLCYAIFYSFFESFPYVYRAAYGFSLGEEGLAFLSVTTGTAVAAIWYISYNYFIVERRIRAGIWPTPEDRLFLALYSTPMMPVGLFIFAWTSRSDVHWAVSCLGVAINTCGLITMYQCVFLYLPLAYPQYSASLFAGNDFVRSALAGGAVLFSRPLFSNLGVDKGVSLLGALTAGLVPGIFILYWFGDRLRARSVFASV</sequence>
<accession>A0A5N7A9I1</accession>
<gene>
    <name evidence="8" type="ORF">BDV27DRAFT_143588</name>
</gene>
<dbReference type="OrthoDB" id="3357846at2759"/>